<dbReference type="EMBL" id="PDNA01000094">
    <property type="protein sequence ID" value="PGH14361.1"/>
    <property type="molecule type" value="Genomic_DNA"/>
</dbReference>
<accession>A0A2B7Y014</accession>
<evidence type="ECO:0000256" key="1">
    <source>
        <dbReference type="SAM" id="MobiDB-lite"/>
    </source>
</evidence>
<keyword evidence="2" id="KW-0472">Membrane</keyword>
<feature type="compositionally biased region" description="Basic and acidic residues" evidence="1">
    <location>
        <begin position="147"/>
        <end position="159"/>
    </location>
</feature>
<dbReference type="AlphaFoldDB" id="A0A2B7Y014"/>
<feature type="region of interest" description="Disordered" evidence="1">
    <location>
        <begin position="1"/>
        <end position="24"/>
    </location>
</feature>
<organism evidence="3 4">
    <name type="scientific">Polytolypa hystricis (strain UAMH7299)</name>
    <dbReference type="NCBI Taxonomy" id="1447883"/>
    <lineage>
        <taxon>Eukaryota</taxon>
        <taxon>Fungi</taxon>
        <taxon>Dikarya</taxon>
        <taxon>Ascomycota</taxon>
        <taxon>Pezizomycotina</taxon>
        <taxon>Eurotiomycetes</taxon>
        <taxon>Eurotiomycetidae</taxon>
        <taxon>Onygenales</taxon>
        <taxon>Onygenales incertae sedis</taxon>
        <taxon>Polytolypa</taxon>
    </lineage>
</organism>
<dbReference type="Proteomes" id="UP000224634">
    <property type="component" value="Unassembled WGS sequence"/>
</dbReference>
<name>A0A2B7Y014_POLH7</name>
<feature type="compositionally biased region" description="Basic and acidic residues" evidence="1">
    <location>
        <begin position="650"/>
        <end position="661"/>
    </location>
</feature>
<feature type="region of interest" description="Disordered" evidence="1">
    <location>
        <begin position="557"/>
        <end position="702"/>
    </location>
</feature>
<keyword evidence="2" id="KW-1133">Transmembrane helix</keyword>
<sequence length="707" mass="77997">MHSTFQTSLKRQRSASLYDPDDSFPVLRTISPAPTNSFEYSSLLSDSPGTLDTTAPLPTNSFSTVASSNASISIRSATTSSPPSSAPTGLGSKKPGAIFIALFATAAVCIVMMFVSMCWMRRRIKNLAPSNPGNDDTSRPAQPPEQVPERSPERNEEIRGRVSAALWRSSSHTPTTYNRHIPVNMHGYTEPVRSVSENFHQNNSHTVAEQSPIRGLHRQPGVLGEEYANPSTPPVLPAVPPPSPPATSITSLINKYTHMERLPPRHNFHNESAESSDSLQVPQAFGGSDSHRIKNPQIAAPRSNLSSLKRSQSNPFSRNFSDKDTPAVTITRSKTTRYQFDDDDDLSDIELPRIRDQASSVYSRPEGEPKNMASNADDDAAKSAVQRRFTNIDRYNNGIRDAGAPSSVALQFGDDTSSSIAYLKPSPLLIRKSPSTPSPGEFHRAPEAEPESSITPGNPTETPLKRTYGNMSPLLEQENPRSFSWYGYGPAVPPADTASPTQRPNSDPVTQEFIKSVSTPVNKHEDRDYYSRTPYTRTTTAHTRTRDEACDRYDGYPLETFSPQQSPDDAYIPRRPYPEPMYSYTEPYGPPGPDATDGLGERSSIHDSVLSRQVRAIKAAEREQHLATSPPPRHASESSRRREHRSSTPRSEDRERGDDSRKRRRRRKKRRSSRSGSGSGSGSGSSSRSSRRGSGGFLDITKYLRAL</sequence>
<gene>
    <name evidence="3" type="ORF">AJ80_05951</name>
</gene>
<comment type="caution">
    <text evidence="3">The sequence shown here is derived from an EMBL/GenBank/DDBJ whole genome shotgun (WGS) entry which is preliminary data.</text>
</comment>
<feature type="compositionally biased region" description="Pro residues" evidence="1">
    <location>
        <begin position="231"/>
        <end position="245"/>
    </location>
</feature>
<feature type="region of interest" description="Disordered" evidence="1">
    <location>
        <begin position="429"/>
        <end position="465"/>
    </location>
</feature>
<proteinExistence type="predicted"/>
<reference evidence="3 4" key="1">
    <citation type="submission" date="2017-10" db="EMBL/GenBank/DDBJ databases">
        <title>Comparative genomics in systemic dimorphic fungi from Ajellomycetaceae.</title>
        <authorList>
            <person name="Munoz J.F."/>
            <person name="Mcewen J.G."/>
            <person name="Clay O.K."/>
            <person name="Cuomo C.A."/>
        </authorList>
    </citation>
    <scope>NUCLEOTIDE SEQUENCE [LARGE SCALE GENOMIC DNA]</scope>
    <source>
        <strain evidence="3 4">UAMH7299</strain>
    </source>
</reference>
<feature type="compositionally biased region" description="Basic and acidic residues" evidence="1">
    <location>
        <begin position="263"/>
        <end position="272"/>
    </location>
</feature>
<keyword evidence="4" id="KW-1185">Reference proteome</keyword>
<feature type="region of interest" description="Disordered" evidence="1">
    <location>
        <begin position="354"/>
        <end position="383"/>
    </location>
</feature>
<keyword evidence="2" id="KW-0812">Transmembrane</keyword>
<protein>
    <submittedName>
        <fullName evidence="3">Uncharacterized protein</fullName>
    </submittedName>
</protein>
<evidence type="ECO:0000256" key="2">
    <source>
        <dbReference type="SAM" id="Phobius"/>
    </source>
</evidence>
<feature type="region of interest" description="Disordered" evidence="1">
    <location>
        <begin position="223"/>
        <end position="249"/>
    </location>
</feature>
<feature type="region of interest" description="Disordered" evidence="1">
    <location>
        <begin position="263"/>
        <end position="328"/>
    </location>
</feature>
<evidence type="ECO:0000313" key="3">
    <source>
        <dbReference type="EMBL" id="PGH14361.1"/>
    </source>
</evidence>
<evidence type="ECO:0000313" key="4">
    <source>
        <dbReference type="Proteomes" id="UP000224634"/>
    </source>
</evidence>
<feature type="transmembrane region" description="Helical" evidence="2">
    <location>
        <begin position="97"/>
        <end position="120"/>
    </location>
</feature>
<feature type="region of interest" description="Disordered" evidence="1">
    <location>
        <begin position="128"/>
        <end position="159"/>
    </location>
</feature>
<feature type="compositionally biased region" description="Polar residues" evidence="1">
    <location>
        <begin position="452"/>
        <end position="461"/>
    </location>
</feature>
<feature type="compositionally biased region" description="Basic residues" evidence="1">
    <location>
        <begin position="662"/>
        <end position="673"/>
    </location>
</feature>
<feature type="compositionally biased region" description="Polar residues" evidence="1">
    <location>
        <begin position="303"/>
        <end position="319"/>
    </location>
</feature>